<evidence type="ECO:0000313" key="4">
    <source>
        <dbReference type="EMBL" id="NKI30317.1"/>
    </source>
</evidence>
<dbReference type="SUPFAM" id="SSF55729">
    <property type="entry name" value="Acyl-CoA N-acyltransferases (Nat)"/>
    <property type="match status" value="1"/>
</dbReference>
<proteinExistence type="predicted"/>
<evidence type="ECO:0000313" key="5">
    <source>
        <dbReference type="Proteomes" id="UP000718451"/>
    </source>
</evidence>
<dbReference type="Proteomes" id="UP000718451">
    <property type="component" value="Unassembled WGS sequence"/>
</dbReference>
<dbReference type="InterPro" id="IPR050832">
    <property type="entry name" value="Bact_Acetyltransf"/>
</dbReference>
<feature type="domain" description="N-acetyltransferase" evidence="3">
    <location>
        <begin position="4"/>
        <end position="157"/>
    </location>
</feature>
<keyword evidence="5" id="KW-1185">Reference proteome</keyword>
<gene>
    <name evidence="4" type="ORF">HCU67_00055</name>
</gene>
<name>A0ABX1GK75_9FLAO</name>
<evidence type="ECO:0000256" key="2">
    <source>
        <dbReference type="ARBA" id="ARBA00023315"/>
    </source>
</evidence>
<reference evidence="4 5" key="1">
    <citation type="submission" date="2020-04" db="EMBL/GenBank/DDBJ databases">
        <authorList>
            <person name="Yoon J."/>
        </authorList>
    </citation>
    <scope>NUCLEOTIDE SEQUENCE [LARGE SCALE GENOMIC DNA]</scope>
    <source>
        <strain evidence="4 5">DJ-13</strain>
    </source>
</reference>
<dbReference type="PROSITE" id="PS51186">
    <property type="entry name" value="GNAT"/>
    <property type="match status" value="1"/>
</dbReference>
<keyword evidence="1" id="KW-0808">Transferase</keyword>
<keyword evidence="2" id="KW-0012">Acyltransferase</keyword>
<dbReference type="InterPro" id="IPR016181">
    <property type="entry name" value="Acyl_CoA_acyltransferase"/>
</dbReference>
<dbReference type="Pfam" id="PF00583">
    <property type="entry name" value="Acetyltransf_1"/>
    <property type="match status" value="1"/>
</dbReference>
<dbReference type="CDD" id="cd04301">
    <property type="entry name" value="NAT_SF"/>
    <property type="match status" value="1"/>
</dbReference>
<sequence>MENLLVRKASLKDLPTLKAFEQQIITAERPFDPTIRPDPVSYYSLEELIKDETSQVVVAIADNEIVASGSARVKKARHYLDHVDYAYLGFMYTKPEYRGKGINKSIIDELLIWAKEQDLYEVRLTVYHDNHPAIKAYEKTGFKSHLNEMRLRLNSDI</sequence>
<organism evidence="4 5">
    <name type="scientific">Croceivirga thetidis</name>
    <dbReference type="NCBI Taxonomy" id="2721623"/>
    <lineage>
        <taxon>Bacteria</taxon>
        <taxon>Pseudomonadati</taxon>
        <taxon>Bacteroidota</taxon>
        <taxon>Flavobacteriia</taxon>
        <taxon>Flavobacteriales</taxon>
        <taxon>Flavobacteriaceae</taxon>
        <taxon>Croceivirga</taxon>
    </lineage>
</organism>
<evidence type="ECO:0000256" key="1">
    <source>
        <dbReference type="ARBA" id="ARBA00022679"/>
    </source>
</evidence>
<comment type="caution">
    <text evidence="4">The sequence shown here is derived from an EMBL/GenBank/DDBJ whole genome shotgun (WGS) entry which is preliminary data.</text>
</comment>
<dbReference type="PANTHER" id="PTHR43877">
    <property type="entry name" value="AMINOALKYLPHOSPHONATE N-ACETYLTRANSFERASE-RELATED-RELATED"/>
    <property type="match status" value="1"/>
</dbReference>
<dbReference type="InterPro" id="IPR000182">
    <property type="entry name" value="GNAT_dom"/>
</dbReference>
<dbReference type="Gene3D" id="3.40.630.30">
    <property type="match status" value="1"/>
</dbReference>
<accession>A0ABX1GK75</accession>
<evidence type="ECO:0000259" key="3">
    <source>
        <dbReference type="PROSITE" id="PS51186"/>
    </source>
</evidence>
<protein>
    <submittedName>
        <fullName evidence="4">GNAT family N-acetyltransferase</fullName>
    </submittedName>
</protein>
<dbReference type="EMBL" id="JAAWWL010000001">
    <property type="protein sequence ID" value="NKI30317.1"/>
    <property type="molecule type" value="Genomic_DNA"/>
</dbReference>